<accession>A0A9R1UTX3</accession>
<gene>
    <name evidence="2" type="ORF">LSAT_V11C800445300</name>
</gene>
<proteinExistence type="predicted"/>
<dbReference type="AlphaFoldDB" id="A0A9R1UTX3"/>
<feature type="domain" description="DNA helicase Pif1-like 2B" evidence="1">
    <location>
        <begin position="101"/>
        <end position="143"/>
    </location>
</feature>
<dbReference type="InterPro" id="IPR049163">
    <property type="entry name" value="Pif1-like_2B_dom"/>
</dbReference>
<dbReference type="Proteomes" id="UP000235145">
    <property type="component" value="Unassembled WGS sequence"/>
</dbReference>
<dbReference type="SUPFAM" id="SSF52540">
    <property type="entry name" value="P-loop containing nucleoside triphosphate hydrolases"/>
    <property type="match status" value="1"/>
</dbReference>
<organism evidence="2 3">
    <name type="scientific">Lactuca sativa</name>
    <name type="common">Garden lettuce</name>
    <dbReference type="NCBI Taxonomy" id="4236"/>
    <lineage>
        <taxon>Eukaryota</taxon>
        <taxon>Viridiplantae</taxon>
        <taxon>Streptophyta</taxon>
        <taxon>Embryophyta</taxon>
        <taxon>Tracheophyta</taxon>
        <taxon>Spermatophyta</taxon>
        <taxon>Magnoliopsida</taxon>
        <taxon>eudicotyledons</taxon>
        <taxon>Gunneridae</taxon>
        <taxon>Pentapetalae</taxon>
        <taxon>asterids</taxon>
        <taxon>campanulids</taxon>
        <taxon>Asterales</taxon>
        <taxon>Asteraceae</taxon>
        <taxon>Cichorioideae</taxon>
        <taxon>Cichorieae</taxon>
        <taxon>Lactucinae</taxon>
        <taxon>Lactuca</taxon>
    </lineage>
</organism>
<reference evidence="2 3" key="1">
    <citation type="journal article" date="2017" name="Nat. Commun.">
        <title>Genome assembly with in vitro proximity ligation data and whole-genome triplication in lettuce.</title>
        <authorList>
            <person name="Reyes-Chin-Wo S."/>
            <person name="Wang Z."/>
            <person name="Yang X."/>
            <person name="Kozik A."/>
            <person name="Arikit S."/>
            <person name="Song C."/>
            <person name="Xia L."/>
            <person name="Froenicke L."/>
            <person name="Lavelle D.O."/>
            <person name="Truco M.J."/>
            <person name="Xia R."/>
            <person name="Zhu S."/>
            <person name="Xu C."/>
            <person name="Xu H."/>
            <person name="Xu X."/>
            <person name="Cox K."/>
            <person name="Korf I."/>
            <person name="Meyers B.C."/>
            <person name="Michelmore R.W."/>
        </authorList>
    </citation>
    <scope>NUCLEOTIDE SEQUENCE [LARGE SCALE GENOMIC DNA]</scope>
    <source>
        <strain evidence="3">cv. Salinas</strain>
        <tissue evidence="2">Seedlings</tissue>
    </source>
</reference>
<name>A0A9R1UTX3_LACSA</name>
<comment type="caution">
    <text evidence="2">The sequence shown here is derived from an EMBL/GenBank/DDBJ whole genome shotgun (WGS) entry which is preliminary data.</text>
</comment>
<evidence type="ECO:0000259" key="1">
    <source>
        <dbReference type="Pfam" id="PF21530"/>
    </source>
</evidence>
<dbReference type="InterPro" id="IPR027417">
    <property type="entry name" value="P-loop_NTPase"/>
</dbReference>
<dbReference type="EMBL" id="NBSK02000008">
    <property type="protein sequence ID" value="KAJ0192848.1"/>
    <property type="molecule type" value="Genomic_DNA"/>
</dbReference>
<dbReference type="Pfam" id="PF21530">
    <property type="entry name" value="Pif1_2B_dom"/>
    <property type="match status" value="1"/>
</dbReference>
<keyword evidence="3" id="KW-1185">Reference proteome</keyword>
<dbReference type="PANTHER" id="PTHR23274:SF50">
    <property type="entry name" value="ATP-DEPENDENT DNA HELICASE"/>
    <property type="match status" value="1"/>
</dbReference>
<dbReference type="PANTHER" id="PTHR23274">
    <property type="entry name" value="DNA HELICASE-RELATED"/>
    <property type="match status" value="1"/>
</dbReference>
<sequence>MEQLGDGKELSDNNDFISLPKQILIENNADQLKVLIDYVYPNIFMSSTNVHASLKWAILTTKNIFVHEINDILINKFLGEETEYISLDETLDPNDQAHYEDLLHSLTPNGMPPHRLILKQNAPIILLRNMNPTEGLCNDTRLFCKDFGKNVIRAEIAIGDFAGKQVFIHRLPLQPAIGEEYTVPFKRIQFPIKLCFAMTINKAQGQTLDYVDC</sequence>
<evidence type="ECO:0000313" key="3">
    <source>
        <dbReference type="Proteomes" id="UP000235145"/>
    </source>
</evidence>
<evidence type="ECO:0000313" key="2">
    <source>
        <dbReference type="EMBL" id="KAJ0192848.1"/>
    </source>
</evidence>
<protein>
    <recommendedName>
        <fullName evidence="1">DNA helicase Pif1-like 2B domain-containing protein</fullName>
    </recommendedName>
</protein>